<gene>
    <name evidence="2" type="ORF">KL86PLE_100161</name>
</gene>
<feature type="compositionally biased region" description="Basic and acidic residues" evidence="1">
    <location>
        <begin position="92"/>
        <end position="105"/>
    </location>
</feature>
<dbReference type="AlphaFoldDB" id="A0A212L218"/>
<feature type="compositionally biased region" description="Basic and acidic residues" evidence="1">
    <location>
        <begin position="123"/>
        <end position="136"/>
    </location>
</feature>
<organism evidence="2">
    <name type="scientific">uncultured Pleomorphomonas sp</name>
    <dbReference type="NCBI Taxonomy" id="442121"/>
    <lineage>
        <taxon>Bacteria</taxon>
        <taxon>Pseudomonadati</taxon>
        <taxon>Pseudomonadota</taxon>
        <taxon>Alphaproteobacteria</taxon>
        <taxon>Hyphomicrobiales</taxon>
        <taxon>Pleomorphomonadaceae</taxon>
        <taxon>Pleomorphomonas</taxon>
        <taxon>environmental samples</taxon>
    </lineage>
</organism>
<feature type="compositionally biased region" description="Polar residues" evidence="1">
    <location>
        <begin position="63"/>
        <end position="72"/>
    </location>
</feature>
<protein>
    <submittedName>
        <fullName evidence="2">Uncharacterized protein</fullName>
    </submittedName>
</protein>
<sequence length="136" mass="14926">MPAQAEDGNLMDTRAGGEWQLGGCPRESLRLCFLYINLSSPRRRGPRAEKGAKANIGHRSEGNRSIATTPSRNAVDIGPPLSLVPLPQGARGRWELPTHRSERARFPVMGRPKPRPLAPCGRGTRERGVLKLDDAR</sequence>
<evidence type="ECO:0000313" key="2">
    <source>
        <dbReference type="EMBL" id="SCM71409.1"/>
    </source>
</evidence>
<proteinExistence type="predicted"/>
<dbReference type="EMBL" id="FMJD01000002">
    <property type="protein sequence ID" value="SCM71409.1"/>
    <property type="molecule type" value="Genomic_DNA"/>
</dbReference>
<reference evidence="2" key="1">
    <citation type="submission" date="2016-08" db="EMBL/GenBank/DDBJ databases">
        <authorList>
            <person name="Seilhamer J.J."/>
        </authorList>
    </citation>
    <scope>NUCLEOTIDE SEQUENCE</scope>
    <source>
        <strain evidence="2">86</strain>
    </source>
</reference>
<evidence type="ECO:0000256" key="1">
    <source>
        <dbReference type="SAM" id="MobiDB-lite"/>
    </source>
</evidence>
<feature type="compositionally biased region" description="Basic and acidic residues" evidence="1">
    <location>
        <begin position="46"/>
        <end position="62"/>
    </location>
</feature>
<feature type="region of interest" description="Disordered" evidence="1">
    <location>
        <begin position="42"/>
        <end position="136"/>
    </location>
</feature>
<accession>A0A212L218</accession>
<name>A0A212L218_9HYPH</name>